<evidence type="ECO:0000313" key="2">
    <source>
        <dbReference type="EMBL" id="NHN35421.1"/>
    </source>
</evidence>
<comment type="caution">
    <text evidence="2">The sequence shown here is derived from an EMBL/GenBank/DDBJ whole genome shotgun (WGS) entry which is preliminary data.</text>
</comment>
<proteinExistence type="predicted"/>
<evidence type="ECO:0000259" key="1">
    <source>
        <dbReference type="PROSITE" id="PS50801"/>
    </source>
</evidence>
<sequence>MNLEIQKEVKDSVLFIKIIGLMDYSTVDSFKVEFPNNLNKIVVDFSGLDFIDSTGIGSILSIIHTASDRGVDVKFEGLNENTRELFDTVGVYRVMEALLRGGH</sequence>
<dbReference type="Pfam" id="PF01740">
    <property type="entry name" value="STAS"/>
    <property type="match status" value="1"/>
</dbReference>
<dbReference type="PROSITE" id="PS50801">
    <property type="entry name" value="STAS"/>
    <property type="match status" value="1"/>
</dbReference>
<dbReference type="Gene3D" id="3.30.750.24">
    <property type="entry name" value="STAS domain"/>
    <property type="match status" value="1"/>
</dbReference>
<evidence type="ECO:0000313" key="3">
    <source>
        <dbReference type="Proteomes" id="UP001165962"/>
    </source>
</evidence>
<keyword evidence="3" id="KW-1185">Reference proteome</keyword>
<dbReference type="InterPro" id="IPR036513">
    <property type="entry name" value="STAS_dom_sf"/>
</dbReference>
<protein>
    <submittedName>
        <fullName evidence="2">STAS domain-containing protein</fullName>
    </submittedName>
</protein>
<dbReference type="PANTHER" id="PTHR33495">
    <property type="entry name" value="ANTI-SIGMA FACTOR ANTAGONIST TM_1081-RELATED-RELATED"/>
    <property type="match status" value="1"/>
</dbReference>
<name>A0ABX0JHV3_9BACL</name>
<dbReference type="SUPFAM" id="SSF52091">
    <property type="entry name" value="SpoIIaa-like"/>
    <property type="match status" value="1"/>
</dbReference>
<dbReference type="PANTHER" id="PTHR33495:SF2">
    <property type="entry name" value="ANTI-SIGMA FACTOR ANTAGONIST TM_1081-RELATED"/>
    <property type="match status" value="1"/>
</dbReference>
<feature type="domain" description="STAS" evidence="1">
    <location>
        <begin position="3"/>
        <end position="103"/>
    </location>
</feature>
<gene>
    <name evidence="2" type="ORF">G9U52_37625</name>
</gene>
<organism evidence="2 3">
    <name type="scientific">Paenibacillus agricola</name>
    <dbReference type="NCBI Taxonomy" id="2716264"/>
    <lineage>
        <taxon>Bacteria</taxon>
        <taxon>Bacillati</taxon>
        <taxon>Bacillota</taxon>
        <taxon>Bacilli</taxon>
        <taxon>Bacillales</taxon>
        <taxon>Paenibacillaceae</taxon>
        <taxon>Paenibacillus</taxon>
    </lineage>
</organism>
<dbReference type="RefSeq" id="WP_166158233.1">
    <property type="nucleotide sequence ID" value="NZ_JAAOIW010000035.1"/>
</dbReference>
<dbReference type="EMBL" id="JAAOIW010000035">
    <property type="protein sequence ID" value="NHN35421.1"/>
    <property type="molecule type" value="Genomic_DNA"/>
</dbReference>
<dbReference type="Proteomes" id="UP001165962">
    <property type="component" value="Unassembled WGS sequence"/>
</dbReference>
<dbReference type="CDD" id="cd07043">
    <property type="entry name" value="STAS_anti-anti-sigma_factors"/>
    <property type="match status" value="1"/>
</dbReference>
<reference evidence="2" key="1">
    <citation type="submission" date="2020-03" db="EMBL/GenBank/DDBJ databases">
        <title>Draft sequencing of Paenibacilllus sp. S3N08.</title>
        <authorList>
            <person name="Kim D.-U."/>
        </authorList>
    </citation>
    <scope>NUCLEOTIDE SEQUENCE</scope>
    <source>
        <strain evidence="2">S3N08</strain>
    </source>
</reference>
<dbReference type="InterPro" id="IPR002645">
    <property type="entry name" value="STAS_dom"/>
</dbReference>
<accession>A0ABX0JHV3</accession>